<name>A0A4R6G7Y2_9BURK</name>
<evidence type="ECO:0000256" key="2">
    <source>
        <dbReference type="ARBA" id="ARBA00023002"/>
    </source>
</evidence>
<dbReference type="Proteomes" id="UP000294737">
    <property type="component" value="Unassembled WGS sequence"/>
</dbReference>
<evidence type="ECO:0000256" key="1">
    <source>
        <dbReference type="ARBA" id="ARBA00006484"/>
    </source>
</evidence>
<dbReference type="PANTHER" id="PTHR43086">
    <property type="entry name" value="VERY-LONG-CHAIN 3-OXOOACYL-COA REDUCTASE"/>
    <property type="match status" value="1"/>
</dbReference>
<dbReference type="RefSeq" id="WP_112991971.1">
    <property type="nucleotide sequence ID" value="NZ_PTLZ01000002.1"/>
</dbReference>
<accession>A0A4R6G7Y2</accession>
<dbReference type="Gene3D" id="3.40.50.720">
    <property type="entry name" value="NAD(P)-binding Rossmann-like Domain"/>
    <property type="match status" value="1"/>
</dbReference>
<evidence type="ECO:0000256" key="3">
    <source>
        <dbReference type="ARBA" id="ARBA00043812"/>
    </source>
</evidence>
<keyword evidence="2" id="KW-0560">Oxidoreductase</keyword>
<evidence type="ECO:0000256" key="4">
    <source>
        <dbReference type="ARBA" id="ARBA00044050"/>
    </source>
</evidence>
<comment type="function">
    <text evidence="9">NADP-dependent dehydrogenase with broad substrate specificity acting on 3-hydroxy acids. Catalyzes the NADP-dependent oxidation of L-allo-threonine to L-2-amino-3-keto-butyrate, which is spontaneously decarboxylated into aminoacetone. Also acts on D-threonine, L-serine, D-serine, D-3-hydroxyisobutyrate, L-3-hydroxyisobutyrate, D-glycerate and L-glycerate. Able to catalyze the reduction of the malonic semialdehyde to 3-hydroxypropionic acid. YdfG is apparently supplementing RutE, the presumed malonic semialdehyde reductase involved in pyrimidine degradation since both are able to detoxify malonic semialdehyde.</text>
</comment>
<dbReference type="InterPro" id="IPR002347">
    <property type="entry name" value="SDR_fam"/>
</dbReference>
<gene>
    <name evidence="12" type="ORF">EV677_1950</name>
</gene>
<organism evidence="12 13">
    <name type="scientific">Herminiimonas fonticola</name>
    <dbReference type="NCBI Taxonomy" id="303380"/>
    <lineage>
        <taxon>Bacteria</taxon>
        <taxon>Pseudomonadati</taxon>
        <taxon>Pseudomonadota</taxon>
        <taxon>Betaproteobacteria</taxon>
        <taxon>Burkholderiales</taxon>
        <taxon>Oxalobacteraceae</taxon>
        <taxon>Herminiimonas</taxon>
    </lineage>
</organism>
<sequence>MSIEAKITTVLITGASTGIGATYADRFAKRGHNLILVARNGARLEEVAARLRKETGVTVDIIVADLTKSADLAKVETRLRDDKDIGILLNNAGAAAHGGFETSTADAQENLIALNITALTRLSAAVIPRYLAQGQGAIVNIASVVALAPELQLGMYGATKAYVLHYSQALHVELGARGVYVQAVLPAATRTEIWERSGRDVNEINGVMEVGELVDAALVGFDRAEVITIPPLPDAAQWETFNTARQAMLPNLAQEHAAKRYQA</sequence>
<dbReference type="PRINTS" id="PR00080">
    <property type="entry name" value="SDRFAMILY"/>
</dbReference>
<dbReference type="GO" id="GO:0035527">
    <property type="term" value="F:3-hydroxypropionate dehydrogenase (NADP+) activity"/>
    <property type="evidence" value="ECO:0007669"/>
    <property type="project" value="UniProtKB-EC"/>
</dbReference>
<evidence type="ECO:0000256" key="8">
    <source>
        <dbReference type="ARBA" id="ARBA00044349"/>
    </source>
</evidence>
<evidence type="ECO:0000256" key="5">
    <source>
        <dbReference type="ARBA" id="ARBA00044059"/>
    </source>
</evidence>
<comment type="catalytic activity">
    <reaction evidence="10">
        <text>3-hydroxypropanoate + NADP(+) = 3-oxopropanoate + NADPH + H(+)</text>
        <dbReference type="Rhea" id="RHEA:26438"/>
        <dbReference type="ChEBI" id="CHEBI:15378"/>
        <dbReference type="ChEBI" id="CHEBI:16510"/>
        <dbReference type="ChEBI" id="CHEBI:33190"/>
        <dbReference type="ChEBI" id="CHEBI:57783"/>
        <dbReference type="ChEBI" id="CHEBI:58349"/>
        <dbReference type="EC" id="1.1.1.298"/>
    </reaction>
</comment>
<evidence type="ECO:0000313" key="13">
    <source>
        <dbReference type="Proteomes" id="UP000294737"/>
    </source>
</evidence>
<comment type="catalytic activity">
    <reaction evidence="3">
        <text>L-allo-threonine + NADP(+) = aminoacetone + CO2 + NADPH</text>
        <dbReference type="Rhea" id="RHEA:43524"/>
        <dbReference type="ChEBI" id="CHEBI:16526"/>
        <dbReference type="ChEBI" id="CHEBI:57783"/>
        <dbReference type="ChEBI" id="CHEBI:58320"/>
        <dbReference type="ChEBI" id="CHEBI:58349"/>
        <dbReference type="ChEBI" id="CHEBI:58585"/>
        <dbReference type="EC" id="1.1.1.381"/>
    </reaction>
</comment>
<dbReference type="EC" id="1.1.1.381" evidence="5"/>
<evidence type="ECO:0000256" key="6">
    <source>
        <dbReference type="ARBA" id="ARBA00044065"/>
    </source>
</evidence>
<comment type="similarity">
    <text evidence="1 11">Belongs to the short-chain dehydrogenases/reductases (SDR) family.</text>
</comment>
<dbReference type="SUPFAM" id="SSF51735">
    <property type="entry name" value="NAD(P)-binding Rossmann-fold domains"/>
    <property type="match status" value="1"/>
</dbReference>
<evidence type="ECO:0000256" key="7">
    <source>
        <dbReference type="ARBA" id="ARBA00044271"/>
    </source>
</evidence>
<dbReference type="PANTHER" id="PTHR43086:SF3">
    <property type="entry name" value="NADP-DEPENDENT 3-HYDROXY ACID DEHYDROGENASE YDFG"/>
    <property type="match status" value="1"/>
</dbReference>
<dbReference type="EMBL" id="SNWF01000005">
    <property type="protein sequence ID" value="TDN89885.1"/>
    <property type="molecule type" value="Genomic_DNA"/>
</dbReference>
<proteinExistence type="inferred from homology"/>
<evidence type="ECO:0000313" key="12">
    <source>
        <dbReference type="EMBL" id="TDN89885.1"/>
    </source>
</evidence>
<dbReference type="OrthoDB" id="9810734at2"/>
<keyword evidence="13" id="KW-1185">Reference proteome</keyword>
<dbReference type="InterPro" id="IPR036291">
    <property type="entry name" value="NAD(P)-bd_dom_sf"/>
</dbReference>
<dbReference type="Pfam" id="PF00106">
    <property type="entry name" value="adh_short"/>
    <property type="match status" value="1"/>
</dbReference>
<protein>
    <recommendedName>
        <fullName evidence="6">NADP-dependent 3-hydroxy acid dehydrogenase YdfG</fullName>
        <ecNumber evidence="4">1.1.1.298</ecNumber>
        <ecNumber evidence="5">1.1.1.381</ecNumber>
    </recommendedName>
    <alternativeName>
        <fullName evidence="8">L-allo-threonine dehydrogenase</fullName>
    </alternativeName>
    <alternativeName>
        <fullName evidence="7">Malonic semialdehyde reductase</fullName>
    </alternativeName>
</protein>
<dbReference type="EC" id="1.1.1.298" evidence="4"/>
<dbReference type="AlphaFoldDB" id="A0A4R6G7Y2"/>
<reference evidence="12 13" key="1">
    <citation type="submission" date="2019-03" db="EMBL/GenBank/DDBJ databases">
        <title>Genomic Encyclopedia of Type Strains, Phase IV (KMG-IV): sequencing the most valuable type-strain genomes for metagenomic binning, comparative biology and taxonomic classification.</title>
        <authorList>
            <person name="Goeker M."/>
        </authorList>
    </citation>
    <scope>NUCLEOTIDE SEQUENCE [LARGE SCALE GENOMIC DNA]</scope>
    <source>
        <strain evidence="12 13">DSM 18555</strain>
    </source>
</reference>
<dbReference type="PIRSF" id="PIRSF000126">
    <property type="entry name" value="11-beta-HSD1"/>
    <property type="match status" value="1"/>
</dbReference>
<evidence type="ECO:0000256" key="9">
    <source>
        <dbReference type="ARBA" id="ARBA00045650"/>
    </source>
</evidence>
<evidence type="ECO:0000256" key="11">
    <source>
        <dbReference type="RuleBase" id="RU000363"/>
    </source>
</evidence>
<evidence type="ECO:0000256" key="10">
    <source>
        <dbReference type="ARBA" id="ARBA00047274"/>
    </source>
</evidence>
<dbReference type="InterPro" id="IPR020904">
    <property type="entry name" value="Sc_DH/Rdtase_CS"/>
</dbReference>
<dbReference type="PRINTS" id="PR00081">
    <property type="entry name" value="GDHRDH"/>
</dbReference>
<comment type="caution">
    <text evidence="12">The sequence shown here is derived from an EMBL/GenBank/DDBJ whole genome shotgun (WGS) entry which is preliminary data.</text>
</comment>
<dbReference type="PROSITE" id="PS00061">
    <property type="entry name" value="ADH_SHORT"/>
    <property type="match status" value="1"/>
</dbReference>